<name>A0A8I6S1V5_CIMLE</name>
<reference evidence="2" key="1">
    <citation type="submission" date="2022-01" db="UniProtKB">
        <authorList>
            <consortium name="EnsemblMetazoa"/>
        </authorList>
    </citation>
    <scope>IDENTIFICATION</scope>
</reference>
<evidence type="ECO:0000313" key="2">
    <source>
        <dbReference type="EnsemblMetazoa" id="XP_014256522.1"/>
    </source>
</evidence>
<keyword evidence="3" id="KW-1185">Reference proteome</keyword>
<gene>
    <name evidence="2" type="primary">106670570</name>
</gene>
<feature type="region of interest" description="Disordered" evidence="1">
    <location>
        <begin position="859"/>
        <end position="884"/>
    </location>
</feature>
<dbReference type="InterPro" id="IPR052394">
    <property type="entry name" value="LRR-containing"/>
</dbReference>
<feature type="compositionally biased region" description="Basic and acidic residues" evidence="1">
    <location>
        <begin position="754"/>
        <end position="774"/>
    </location>
</feature>
<dbReference type="Gene3D" id="3.80.10.10">
    <property type="entry name" value="Ribonuclease Inhibitor"/>
    <property type="match status" value="1"/>
</dbReference>
<dbReference type="PANTHER" id="PTHR24114:SF2">
    <property type="entry name" value="F-BOX DOMAIN-CONTAINING PROTEIN-RELATED"/>
    <property type="match status" value="1"/>
</dbReference>
<protein>
    <submittedName>
        <fullName evidence="2">Uncharacterized protein</fullName>
    </submittedName>
</protein>
<sequence>MELAFGPMDSSESLEAFYDIVSTDMYTASVASLDMYPEELPEPKPKEVKIGEVRSLAKHCLHVIADFFHILYEKVPHIPNRQWEYFTQILPIDVDLGYAALVVRDGLFWRRVTLLSWPGFHQIENAGNSWKRYALEKYFAEYIEKADINTVDYLEAKRLAEAFAPFIVKLEIKELNVPPWPPVVETSDSTDTNVSTDTINTGMSKMTLYTYMNRHVKYDDPPISTDRIYLGTIFRALNRLEELKICFGYRNYYRYNVMNYALIKKMDALRLASAIEAINNLKKLTITSSLIPPDMLEIIRDSIECHDGLEELELSRLRIGDKIIIDIIDILENLELLKKVSLVENGITSNGISLLVYALMHKNIKIEELDLSFNKLDDVAGSMLAGVILYRDRLKKLYLAGCGLGSESGVNFGIAIQSNTTLEVLDLSGNYFDYEAGESLLRGVENNNTLSMLDVRGCDLPKETVKDILDICFEHNEQHRKKEPVYKYVLPKKKATPPPLVEEEEEMDTEQWILSKCFMGEKDNMTLDNAMSQETVLSGSFSDISDYYAEQRDCMLKAGFTGTFSSGFGPVIEGYVEDTRRRQREEARRPKTIAEPVVPQVDLVKKQQDYFEKRIVPPTEPVETISEEESERPSLALRLSADSFEQQNLIFTGKTRQEQDDFQNAKRVFQLGRRKKKRRSYRERYLEEEEEFEEEEEYIRDPRGTLEMEKRIFKMTDGVFTRTHKDEWGKAPKIEVVKQVDVGLCRDYEDDTMKEDSKEKQLATGKDPRQELKQKQKRTLLQLHKKWENMLKRPDESMPQSGDDLSSLEDVEGLELVDDLCRSETIALGDEKELTTVCEIPFWRPQERKVAEKIKAVQQGLSEEKKQSATVEDETKQQDDTQSPKVIMEKTWQQIYDSVMSSSVGKSDVKDKEDFFIIKNYLDVGTKTYGRDSFETSIVLQQMVANEKEFILTPNTLSAYEKLLRLKEIEAQFIKDFTPPVVEVKEPPFYGYNTELYENMYHEETVVPEEEFASEVENQSAGETITEVTSN</sequence>
<dbReference type="EnsemblMetazoa" id="XM_014401036.2">
    <property type="protein sequence ID" value="XP_014256522.1"/>
    <property type="gene ID" value="LOC106670570"/>
</dbReference>
<dbReference type="PANTHER" id="PTHR24114">
    <property type="entry name" value="LEUCINE RICH REPEAT FAMILY PROTEIN"/>
    <property type="match status" value="1"/>
</dbReference>
<dbReference type="AlphaFoldDB" id="A0A8I6S1V5"/>
<dbReference type="OrthoDB" id="341587at2759"/>
<evidence type="ECO:0000256" key="1">
    <source>
        <dbReference type="SAM" id="MobiDB-lite"/>
    </source>
</evidence>
<evidence type="ECO:0000313" key="3">
    <source>
        <dbReference type="Proteomes" id="UP000494040"/>
    </source>
</evidence>
<dbReference type="Proteomes" id="UP000494040">
    <property type="component" value="Unassembled WGS sequence"/>
</dbReference>
<organism evidence="2 3">
    <name type="scientific">Cimex lectularius</name>
    <name type="common">Bed bug</name>
    <name type="synonym">Acanthia lectularia</name>
    <dbReference type="NCBI Taxonomy" id="79782"/>
    <lineage>
        <taxon>Eukaryota</taxon>
        <taxon>Metazoa</taxon>
        <taxon>Ecdysozoa</taxon>
        <taxon>Arthropoda</taxon>
        <taxon>Hexapoda</taxon>
        <taxon>Insecta</taxon>
        <taxon>Pterygota</taxon>
        <taxon>Neoptera</taxon>
        <taxon>Paraneoptera</taxon>
        <taxon>Hemiptera</taxon>
        <taxon>Heteroptera</taxon>
        <taxon>Panheteroptera</taxon>
        <taxon>Cimicomorpha</taxon>
        <taxon>Cimicidae</taxon>
        <taxon>Cimex</taxon>
    </lineage>
</organism>
<dbReference type="SUPFAM" id="SSF52047">
    <property type="entry name" value="RNI-like"/>
    <property type="match status" value="1"/>
</dbReference>
<feature type="region of interest" description="Disordered" evidence="1">
    <location>
        <begin position="752"/>
        <end position="775"/>
    </location>
</feature>
<feature type="compositionally biased region" description="Basic and acidic residues" evidence="1">
    <location>
        <begin position="862"/>
        <end position="879"/>
    </location>
</feature>
<dbReference type="Pfam" id="PF13516">
    <property type="entry name" value="LRR_6"/>
    <property type="match status" value="2"/>
</dbReference>
<dbReference type="KEGG" id="clec:106670570"/>
<dbReference type="InterPro" id="IPR001611">
    <property type="entry name" value="Leu-rich_rpt"/>
</dbReference>
<accession>A0A8I6S1V5</accession>
<dbReference type="InterPro" id="IPR032675">
    <property type="entry name" value="LRR_dom_sf"/>
</dbReference>
<proteinExistence type="predicted"/>